<protein>
    <submittedName>
        <fullName evidence="1">Uncharacterized protein</fullName>
    </submittedName>
</protein>
<keyword evidence="2" id="KW-1185">Reference proteome</keyword>
<sequence length="74" mass="8429">MGTIKKSLLNKEGDKMREKYVTNSPRKKELTIQTDSSYPNLKNIDGDSVDEHKNMEVANALLAHKEIAQQQENL</sequence>
<evidence type="ECO:0000313" key="1">
    <source>
        <dbReference type="EMBL" id="APH04779.1"/>
    </source>
</evidence>
<accession>A0A1L3MR08</accession>
<name>A0A1L3MR08_9BACI</name>
<dbReference type="KEGG" id="bwh:A9C19_08485"/>
<dbReference type="Proteomes" id="UP000181936">
    <property type="component" value="Chromosome"/>
</dbReference>
<proteinExistence type="predicted"/>
<gene>
    <name evidence="1" type="ORF">A9C19_08485</name>
</gene>
<evidence type="ECO:0000313" key="2">
    <source>
        <dbReference type="Proteomes" id="UP000181936"/>
    </source>
</evidence>
<reference evidence="1 2" key="1">
    <citation type="journal article" date="2016" name="Sci. Rep.">
        <title>Complete genome sequence and transcriptomic analysis of a novel marine strain Bacillus weihaiensis reveals the mechanism of brown algae degradation.</title>
        <authorList>
            <person name="Zhu Y."/>
            <person name="Chen P."/>
            <person name="Bao Y."/>
            <person name="Men Y."/>
            <person name="Zeng Y."/>
            <person name="Yang J."/>
            <person name="Sun J."/>
            <person name="Sun Y."/>
        </authorList>
    </citation>
    <scope>NUCLEOTIDE SEQUENCE [LARGE SCALE GENOMIC DNA]</scope>
    <source>
        <strain evidence="1 2">Alg07</strain>
    </source>
</reference>
<dbReference type="AlphaFoldDB" id="A0A1L3MR08"/>
<dbReference type="EMBL" id="CP016020">
    <property type="protein sequence ID" value="APH04779.1"/>
    <property type="molecule type" value="Genomic_DNA"/>
</dbReference>
<organism evidence="1 2">
    <name type="scientific">Bacillus weihaiensis</name>
    <dbReference type="NCBI Taxonomy" id="1547283"/>
    <lineage>
        <taxon>Bacteria</taxon>
        <taxon>Bacillati</taxon>
        <taxon>Bacillota</taxon>
        <taxon>Bacilli</taxon>
        <taxon>Bacillales</taxon>
        <taxon>Bacillaceae</taxon>
        <taxon>Bacillus</taxon>
    </lineage>
</organism>